<dbReference type="UniPathway" id="UPA00049">
    <property type="reaction ID" value="UER00061"/>
</dbReference>
<comment type="similarity">
    <text evidence="2 15">Belongs to the IlvD/Edd family.</text>
</comment>
<evidence type="ECO:0000256" key="3">
    <source>
        <dbReference type="ARBA" id="ARBA00022605"/>
    </source>
</evidence>
<reference evidence="18 19" key="1">
    <citation type="submission" date="2015-07" db="EMBL/GenBank/DDBJ databases">
        <title>Genome sequence of Ornatilinea apprima DSM 23815.</title>
        <authorList>
            <person name="Hemp J."/>
            <person name="Ward L.M."/>
            <person name="Pace L.A."/>
            <person name="Fischer W.W."/>
        </authorList>
    </citation>
    <scope>NUCLEOTIDE SEQUENCE [LARGE SCALE GENOMIC DNA]</scope>
    <source>
        <strain evidence="18 19">P3M-1</strain>
    </source>
</reference>
<comment type="subunit">
    <text evidence="15">Homodimer.</text>
</comment>
<keyword evidence="7 15" id="KW-0408">Iron</keyword>
<feature type="binding site" evidence="15">
    <location>
        <position position="120"/>
    </location>
    <ligand>
        <name>Mg(2+)</name>
        <dbReference type="ChEBI" id="CHEBI:18420"/>
    </ligand>
</feature>
<evidence type="ECO:0000256" key="8">
    <source>
        <dbReference type="ARBA" id="ARBA00023014"/>
    </source>
</evidence>
<dbReference type="SUPFAM" id="SSF143975">
    <property type="entry name" value="IlvD/EDD N-terminal domain-like"/>
    <property type="match status" value="1"/>
</dbReference>
<accession>A0A0P6WKA7</accession>
<evidence type="ECO:0000256" key="15">
    <source>
        <dbReference type="HAMAP-Rule" id="MF_00012"/>
    </source>
</evidence>
<dbReference type="GO" id="GO:0051537">
    <property type="term" value="F:2 iron, 2 sulfur cluster binding"/>
    <property type="evidence" value="ECO:0007669"/>
    <property type="project" value="UniProtKB-UniRule"/>
</dbReference>
<dbReference type="GO" id="GO:0004160">
    <property type="term" value="F:dihydroxy-acid dehydratase activity"/>
    <property type="evidence" value="ECO:0007669"/>
    <property type="project" value="UniProtKB-UniRule"/>
</dbReference>
<evidence type="ECO:0000256" key="6">
    <source>
        <dbReference type="ARBA" id="ARBA00022842"/>
    </source>
</evidence>
<keyword evidence="6 15" id="KW-0460">Magnesium</keyword>
<keyword evidence="5 15" id="KW-0479">Metal-binding</keyword>
<dbReference type="STRING" id="1134406.ADN00_19100"/>
<feature type="domain" description="Dihydroxy-acid/6-phosphogluconate dehydratase N-terminal" evidence="16">
    <location>
        <begin position="31"/>
        <end position="349"/>
    </location>
</feature>
<evidence type="ECO:0000256" key="14">
    <source>
        <dbReference type="ARBA" id="ARBA00029490"/>
    </source>
</evidence>
<comment type="cofactor">
    <cofactor evidence="15">
        <name>[2Fe-2S] cluster</name>
        <dbReference type="ChEBI" id="CHEBI:190135"/>
    </cofactor>
    <text evidence="15">Binds 1 [2Fe-2S] cluster per subunit. This cluster acts as a Lewis acid cofactor.</text>
</comment>
<comment type="catalytic activity">
    <reaction evidence="15">
        <text>(2R,3R)-2,3-dihydroxy-3-methylpentanoate = (S)-3-methyl-2-oxopentanoate + H2O</text>
        <dbReference type="Rhea" id="RHEA:27694"/>
        <dbReference type="ChEBI" id="CHEBI:15377"/>
        <dbReference type="ChEBI" id="CHEBI:35146"/>
        <dbReference type="ChEBI" id="CHEBI:49258"/>
        <dbReference type="EC" id="4.2.1.9"/>
    </reaction>
</comment>
<proteinExistence type="inferred from homology"/>
<dbReference type="NCBIfam" id="NF002068">
    <property type="entry name" value="PRK00911.1"/>
    <property type="match status" value="1"/>
</dbReference>
<keyword evidence="3 15" id="KW-0028">Amino-acid biosynthesis</keyword>
<sequence>MRSDKIKSGFEKAPHRALLKATGVAQSDMRKPFIAIVNSYVDIIPGHVHLQEFGRIVKEAVRAAGGVPFEFNTIGICDGIAMGHAGMKYSLPSRELIADSIESMIEAHQFDGMVCITNCDKIGPGMLNAAMRVNIPAIFVSGGAMAAGRTPSGQSVDLISVFEGVGKYKTGQIDDAQLQTLEDHGCPSCGSCSGMFTANSMNCLMEALGIALPFNGTALAKSAEREELARQAGARIMDLVAQQLTPRQIVTAEALDDAFALDMAMGGSTNTVLHALAVANEGGIAYDLERINRVSMQVPHLSKVSPSGPWHIEDVHRAGGVPAILREVQRATGILHTDRPTVSGKTFGETFQSAQITDTEVIHTAENAHSQTGGLAILFGNLAPAGAVIKTGGVKPGMRHFSGPARIYESQDEAYAGILNGEVQPGEVVVIRYEGPRGGPGMQEMLSPTSAIMGMGLGDQVALITDGRFSGGTHGACIGHVSPEAASGGPIAALRPGDMVEIDLEQRTLNVQLSDQEIQNRLSALPPFESKITSRWLRRYAQFVTSADTGAVLKA</sequence>
<dbReference type="OrthoDB" id="9807077at2"/>
<comment type="pathway">
    <text evidence="12 15">Amino-acid biosynthesis; L-valine biosynthesis; L-valine from pyruvate: step 3/4.</text>
</comment>
<evidence type="ECO:0000256" key="10">
    <source>
        <dbReference type="ARBA" id="ARBA00023304"/>
    </source>
</evidence>
<dbReference type="PANTHER" id="PTHR43661">
    <property type="entry name" value="D-XYLONATE DEHYDRATASE"/>
    <property type="match status" value="1"/>
</dbReference>
<protein>
    <recommendedName>
        <fullName evidence="14 15">Dihydroxy-acid dehydratase</fullName>
        <shortName evidence="15">DAD</shortName>
        <ecNumber evidence="14 15">4.2.1.9</ecNumber>
    </recommendedName>
</protein>
<dbReference type="EMBL" id="LGCL01000045">
    <property type="protein sequence ID" value="KPL70143.1"/>
    <property type="molecule type" value="Genomic_DNA"/>
</dbReference>
<dbReference type="InterPro" id="IPR037237">
    <property type="entry name" value="IlvD/EDD_N"/>
</dbReference>
<dbReference type="GO" id="GO:0009097">
    <property type="term" value="P:isoleucine biosynthetic process"/>
    <property type="evidence" value="ECO:0007669"/>
    <property type="project" value="UniProtKB-UniRule"/>
</dbReference>
<dbReference type="Gene3D" id="3.50.30.80">
    <property type="entry name" value="IlvD/EDD C-terminal domain-like"/>
    <property type="match status" value="1"/>
</dbReference>
<dbReference type="EC" id="4.2.1.9" evidence="14 15"/>
<evidence type="ECO:0000256" key="11">
    <source>
        <dbReference type="ARBA" id="ARBA00029304"/>
    </source>
</evidence>
<dbReference type="Proteomes" id="UP000050417">
    <property type="component" value="Unassembled WGS sequence"/>
</dbReference>
<feature type="binding site" evidence="15">
    <location>
        <position position="444"/>
    </location>
    <ligand>
        <name>Mg(2+)</name>
        <dbReference type="ChEBI" id="CHEBI:18420"/>
    </ligand>
</feature>
<dbReference type="HAMAP" id="MF_00012">
    <property type="entry name" value="IlvD"/>
    <property type="match status" value="1"/>
</dbReference>
<comment type="caution">
    <text evidence="18">The sequence shown here is derived from an EMBL/GenBank/DDBJ whole genome shotgun (WGS) entry which is preliminary data.</text>
</comment>
<dbReference type="RefSeq" id="WP_075064636.1">
    <property type="nucleotide sequence ID" value="NZ_LGCL01000045.1"/>
</dbReference>
<keyword evidence="19" id="KW-1185">Reference proteome</keyword>
<evidence type="ECO:0000256" key="12">
    <source>
        <dbReference type="ARBA" id="ARBA00029436"/>
    </source>
</evidence>
<feature type="binding site" evidence="15">
    <location>
        <position position="78"/>
    </location>
    <ligand>
        <name>Mg(2+)</name>
        <dbReference type="ChEBI" id="CHEBI:18420"/>
    </ligand>
</feature>
<keyword evidence="8 15" id="KW-0411">Iron-sulfur</keyword>
<dbReference type="AlphaFoldDB" id="A0A0P6WKA7"/>
<feature type="active site" description="Proton acceptor" evidence="15">
    <location>
        <position position="470"/>
    </location>
</feature>
<evidence type="ECO:0000313" key="18">
    <source>
        <dbReference type="EMBL" id="KPL70143.1"/>
    </source>
</evidence>
<evidence type="ECO:0000256" key="2">
    <source>
        <dbReference type="ARBA" id="ARBA00006486"/>
    </source>
</evidence>
<evidence type="ECO:0000259" key="16">
    <source>
        <dbReference type="Pfam" id="PF00920"/>
    </source>
</evidence>
<feature type="domain" description="Dihydroxy-acid/6-phosphogluconate dehydratase C-terminal" evidence="17">
    <location>
        <begin position="360"/>
        <end position="551"/>
    </location>
</feature>
<evidence type="ECO:0000256" key="1">
    <source>
        <dbReference type="ARBA" id="ARBA00001946"/>
    </source>
</evidence>
<evidence type="ECO:0000256" key="5">
    <source>
        <dbReference type="ARBA" id="ARBA00022723"/>
    </source>
</evidence>
<dbReference type="PROSITE" id="PS00887">
    <property type="entry name" value="ILVD_EDD_2"/>
    <property type="match status" value="1"/>
</dbReference>
<comment type="cofactor">
    <cofactor evidence="1 15">
        <name>Mg(2+)</name>
        <dbReference type="ChEBI" id="CHEBI:18420"/>
    </cofactor>
</comment>
<dbReference type="InterPro" id="IPR000581">
    <property type="entry name" value="ILV_EDD_N"/>
</dbReference>
<evidence type="ECO:0000256" key="7">
    <source>
        <dbReference type="ARBA" id="ARBA00023004"/>
    </source>
</evidence>
<feature type="modified residue" description="N6-carboxylysine" evidence="15">
    <location>
        <position position="121"/>
    </location>
</feature>
<evidence type="ECO:0000259" key="17">
    <source>
        <dbReference type="Pfam" id="PF24877"/>
    </source>
</evidence>
<comment type="catalytic activity">
    <reaction evidence="11">
        <text>(2R)-2,3-dihydroxy-3-methylbutanoate = 3-methyl-2-oxobutanoate + H2O</text>
        <dbReference type="Rhea" id="RHEA:24809"/>
        <dbReference type="ChEBI" id="CHEBI:11851"/>
        <dbReference type="ChEBI" id="CHEBI:15377"/>
        <dbReference type="ChEBI" id="CHEBI:49072"/>
        <dbReference type="EC" id="4.2.1.9"/>
    </reaction>
    <physiologicalReaction direction="left-to-right" evidence="11">
        <dbReference type="Rhea" id="RHEA:24810"/>
    </physiologicalReaction>
</comment>
<comment type="caution">
    <text evidence="15">Lacks conserved residue(s) required for the propagation of feature annotation.</text>
</comment>
<comment type="pathway">
    <text evidence="13 15">Amino-acid biosynthesis; L-isoleucine biosynthesis; L-isoleucine from 2-oxobutanoate: step 3/4.</text>
</comment>
<evidence type="ECO:0000256" key="9">
    <source>
        <dbReference type="ARBA" id="ARBA00023239"/>
    </source>
</evidence>
<dbReference type="InterPro" id="IPR042096">
    <property type="entry name" value="Dihydro-acid_dehy_C"/>
</dbReference>
<keyword evidence="10 15" id="KW-0100">Branched-chain amino acid biosynthesis</keyword>
<dbReference type="SUPFAM" id="SSF52016">
    <property type="entry name" value="LeuD/IlvD-like"/>
    <property type="match status" value="1"/>
</dbReference>
<dbReference type="PANTHER" id="PTHR43661:SF3">
    <property type="entry name" value="D-XYLONATE DEHYDRATASE YAGF-RELATED"/>
    <property type="match status" value="1"/>
</dbReference>
<gene>
    <name evidence="15" type="primary">ilvD</name>
    <name evidence="18" type="ORF">ADN00_19100</name>
</gene>
<feature type="binding site" description="via carbamate group" evidence="15">
    <location>
        <position position="121"/>
    </location>
    <ligand>
        <name>Mg(2+)</name>
        <dbReference type="ChEBI" id="CHEBI:18420"/>
    </ligand>
</feature>
<keyword evidence="4 15" id="KW-0001">2Fe-2S</keyword>
<evidence type="ECO:0000313" key="19">
    <source>
        <dbReference type="Proteomes" id="UP000050417"/>
    </source>
</evidence>
<dbReference type="InterPro" id="IPR020558">
    <property type="entry name" value="DiOHA_6PGluconate_deHydtase_CS"/>
</dbReference>
<dbReference type="Pfam" id="PF24877">
    <property type="entry name" value="ILV_EDD_C"/>
    <property type="match status" value="1"/>
</dbReference>
<organism evidence="18 19">
    <name type="scientific">Ornatilinea apprima</name>
    <dbReference type="NCBI Taxonomy" id="1134406"/>
    <lineage>
        <taxon>Bacteria</taxon>
        <taxon>Bacillati</taxon>
        <taxon>Chloroflexota</taxon>
        <taxon>Anaerolineae</taxon>
        <taxon>Anaerolineales</taxon>
        <taxon>Anaerolineaceae</taxon>
        <taxon>Ornatilinea</taxon>
    </lineage>
</organism>
<dbReference type="InterPro" id="IPR056740">
    <property type="entry name" value="ILV_EDD_C"/>
</dbReference>
<dbReference type="PROSITE" id="PS00886">
    <property type="entry name" value="ILVD_EDD_1"/>
    <property type="match status" value="1"/>
</dbReference>
<evidence type="ECO:0000256" key="4">
    <source>
        <dbReference type="ARBA" id="ARBA00022714"/>
    </source>
</evidence>
<evidence type="ECO:0000256" key="13">
    <source>
        <dbReference type="ARBA" id="ARBA00029437"/>
    </source>
</evidence>
<dbReference type="NCBIfam" id="TIGR00110">
    <property type="entry name" value="ilvD"/>
    <property type="match status" value="1"/>
</dbReference>
<name>A0A0P6WKA7_9CHLR</name>
<dbReference type="GO" id="GO:0000287">
    <property type="term" value="F:magnesium ion binding"/>
    <property type="evidence" value="ECO:0007669"/>
    <property type="project" value="UniProtKB-UniRule"/>
</dbReference>
<keyword evidence="9 15" id="KW-0456">Lyase</keyword>
<dbReference type="UniPathway" id="UPA00047">
    <property type="reaction ID" value="UER00057"/>
</dbReference>
<dbReference type="InterPro" id="IPR004404">
    <property type="entry name" value="DihydroxyA_deHydtase"/>
</dbReference>
<dbReference type="GO" id="GO:0005829">
    <property type="term" value="C:cytosol"/>
    <property type="evidence" value="ECO:0007669"/>
    <property type="project" value="TreeGrafter"/>
</dbReference>
<dbReference type="PATRIC" id="fig|1134406.4.peg.3133"/>
<dbReference type="Pfam" id="PF00920">
    <property type="entry name" value="ILVD_EDD_N"/>
    <property type="match status" value="1"/>
</dbReference>
<dbReference type="FunFam" id="3.50.30.80:FF:000001">
    <property type="entry name" value="Dihydroxy-acid dehydratase"/>
    <property type="match status" value="1"/>
</dbReference>
<comment type="function">
    <text evidence="15">Functions in the biosynthesis of branched-chain amino acids. Catalyzes the dehydration of (2R,3R)-2,3-dihydroxy-3-methylpentanoate (2,3-dihydroxy-3-methylvalerate) into 2-oxo-3-methylpentanoate (2-oxo-3-methylvalerate) and of (2R)-2,3-dihydroxy-3-methylbutanoate (2,3-dihydroxyisovalerate) into 2-oxo-3-methylbutanoate (2-oxoisovalerate), the penultimate precursor to L-isoleucine and L-valine, respectively.</text>
</comment>
<dbReference type="GO" id="GO:0009099">
    <property type="term" value="P:L-valine biosynthetic process"/>
    <property type="evidence" value="ECO:0007669"/>
    <property type="project" value="UniProtKB-UniRule"/>
</dbReference>